<keyword evidence="2" id="KW-1185">Reference proteome</keyword>
<reference evidence="1 2" key="1">
    <citation type="journal article" date="2016" name="Gut Pathog.">
        <title>Whole genome sequencing of "Faecalibaculum rodentium" ALO17, isolated from C57BL/6J laboratory mouse feces.</title>
        <authorList>
            <person name="Lim S."/>
            <person name="Chang D.H."/>
            <person name="Ahn S."/>
            <person name="Kim B.C."/>
        </authorList>
    </citation>
    <scope>NUCLEOTIDE SEQUENCE [LARGE SCALE GENOMIC DNA]</scope>
    <source>
        <strain evidence="1 2">Alo17</strain>
    </source>
</reference>
<evidence type="ECO:0000313" key="1">
    <source>
        <dbReference type="EMBL" id="AMK53452.1"/>
    </source>
</evidence>
<proteinExistence type="predicted"/>
<organism evidence="1 2">
    <name type="scientific">Faecalibaculum rodentium</name>
    <dbReference type="NCBI Taxonomy" id="1702221"/>
    <lineage>
        <taxon>Bacteria</taxon>
        <taxon>Bacillati</taxon>
        <taxon>Bacillota</taxon>
        <taxon>Erysipelotrichia</taxon>
        <taxon>Erysipelotrichales</taxon>
        <taxon>Erysipelotrichaceae</taxon>
        <taxon>Faecalibaculum</taxon>
    </lineage>
</organism>
<dbReference type="STRING" id="1702221.AALO17_03180"/>
<dbReference type="KEGG" id="fro:AALO17_03180"/>
<dbReference type="OrthoDB" id="1655751at2"/>
<protein>
    <submittedName>
        <fullName evidence="1">Uncharacterized protein</fullName>
    </submittedName>
</protein>
<dbReference type="RefSeq" id="WP_067554582.1">
    <property type="nucleotide sequence ID" value="NZ_CAOOQG010000123.1"/>
</dbReference>
<name>A0A140DS25_9FIRM</name>
<dbReference type="EMBL" id="CP011391">
    <property type="protein sequence ID" value="AMK53452.1"/>
    <property type="molecule type" value="Genomic_DNA"/>
</dbReference>
<dbReference type="AlphaFoldDB" id="A0A140DS25"/>
<accession>A0A140DS25</accession>
<gene>
    <name evidence="1" type="ORF">AALO17_03180</name>
</gene>
<sequence>MWTQKQPDTYVIFIVDKDYPGGGLPLYEYEVLPKGHEVRMDFGLHFVVVNGEWQEKDELGRLMADMHESNPMKMHYPVLARRCLDLKTDDK</sequence>
<evidence type="ECO:0000313" key="2">
    <source>
        <dbReference type="Proteomes" id="UP000069771"/>
    </source>
</evidence>
<dbReference type="GeneID" id="78477188"/>
<dbReference type="Proteomes" id="UP000069771">
    <property type="component" value="Chromosome"/>
</dbReference>